<dbReference type="PROSITE" id="PS50848">
    <property type="entry name" value="START"/>
    <property type="match status" value="1"/>
</dbReference>
<reference evidence="16" key="2">
    <citation type="submission" date="2025-09" db="UniProtKB">
        <authorList>
            <consortium name="Ensembl"/>
        </authorList>
    </citation>
    <scope>IDENTIFICATION</scope>
</reference>
<dbReference type="InterPro" id="IPR002913">
    <property type="entry name" value="START_lipid-bd_dom"/>
</dbReference>
<feature type="domain" description="START" evidence="14">
    <location>
        <begin position="222"/>
        <end position="422"/>
    </location>
</feature>
<dbReference type="InterPro" id="IPR029867">
    <property type="entry name" value="STARD3_MLN64_C"/>
</dbReference>
<dbReference type="GO" id="GO:0120020">
    <property type="term" value="F:cholesterol transfer activity"/>
    <property type="evidence" value="ECO:0007669"/>
    <property type="project" value="InterPro"/>
</dbReference>
<name>A0A8C1F5J3_CYPCA</name>
<dbReference type="InterPro" id="IPR000799">
    <property type="entry name" value="StAR-like"/>
</dbReference>
<keyword evidence="17" id="KW-1185">Reference proteome</keyword>
<dbReference type="PROSITE" id="PS51439">
    <property type="entry name" value="MENTAL"/>
    <property type="match status" value="1"/>
</dbReference>
<comment type="subcellular location">
    <subcellularLocation>
        <location evidence="1">Late endosome membrane</location>
        <topology evidence="1">Multi-pass membrane protein</topology>
    </subcellularLocation>
</comment>
<keyword evidence="9" id="KW-0446">Lipid-binding</keyword>
<evidence type="ECO:0000256" key="7">
    <source>
        <dbReference type="ARBA" id="ARBA00022753"/>
    </source>
</evidence>
<dbReference type="AlphaFoldDB" id="A0A8C1F5J3"/>
<dbReference type="SUPFAM" id="SSF55961">
    <property type="entry name" value="Bet v1-like"/>
    <property type="match status" value="1"/>
</dbReference>
<keyword evidence="10 13" id="KW-0472">Membrane</keyword>
<dbReference type="Gene3D" id="3.30.530.20">
    <property type="match status" value="1"/>
</dbReference>
<evidence type="ECO:0000313" key="17">
    <source>
        <dbReference type="Proteomes" id="UP001108240"/>
    </source>
</evidence>
<dbReference type="Proteomes" id="UP001108240">
    <property type="component" value="Unplaced"/>
</dbReference>
<dbReference type="GO" id="GO:0099044">
    <property type="term" value="P:vesicle tethering to endoplasmic reticulum"/>
    <property type="evidence" value="ECO:0007669"/>
    <property type="project" value="TreeGrafter"/>
</dbReference>
<dbReference type="Pfam" id="PF01852">
    <property type="entry name" value="START"/>
    <property type="match status" value="1"/>
</dbReference>
<feature type="transmembrane region" description="Helical" evidence="13">
    <location>
        <begin position="136"/>
        <end position="156"/>
    </location>
</feature>
<dbReference type="GO" id="GO:0005765">
    <property type="term" value="C:lysosomal membrane"/>
    <property type="evidence" value="ECO:0007669"/>
    <property type="project" value="TreeGrafter"/>
</dbReference>
<dbReference type="InterPro" id="IPR019498">
    <property type="entry name" value="MENTAL"/>
</dbReference>
<keyword evidence="7" id="KW-0967">Endosome</keyword>
<evidence type="ECO:0000256" key="1">
    <source>
        <dbReference type="ARBA" id="ARBA00004107"/>
    </source>
</evidence>
<dbReference type="GO" id="GO:0030301">
    <property type="term" value="P:cholesterol transport"/>
    <property type="evidence" value="ECO:0007669"/>
    <property type="project" value="TreeGrafter"/>
</dbReference>
<dbReference type="SMART" id="SM00234">
    <property type="entry name" value="START"/>
    <property type="match status" value="1"/>
</dbReference>
<keyword evidence="13" id="KW-1133">Transmembrane helix</keyword>
<dbReference type="GO" id="GO:0031902">
    <property type="term" value="C:late endosome membrane"/>
    <property type="evidence" value="ECO:0007669"/>
    <property type="project" value="UniProtKB-SubCell"/>
</dbReference>
<evidence type="ECO:0000259" key="15">
    <source>
        <dbReference type="PROSITE" id="PS51439"/>
    </source>
</evidence>
<feature type="transmembrane region" description="Helical" evidence="13">
    <location>
        <begin position="54"/>
        <end position="71"/>
    </location>
</feature>
<evidence type="ECO:0000256" key="6">
    <source>
        <dbReference type="ARBA" id="ARBA00022692"/>
    </source>
</evidence>
<evidence type="ECO:0000256" key="10">
    <source>
        <dbReference type="ARBA" id="ARBA00023136"/>
    </source>
</evidence>
<evidence type="ECO:0000256" key="4">
    <source>
        <dbReference type="ARBA" id="ARBA00022448"/>
    </source>
</evidence>
<dbReference type="GO" id="GO:0015485">
    <property type="term" value="F:cholesterol binding"/>
    <property type="evidence" value="ECO:0007669"/>
    <property type="project" value="InterPro"/>
</dbReference>
<feature type="transmembrane region" description="Helical" evidence="13">
    <location>
        <begin position="107"/>
        <end position="124"/>
    </location>
</feature>
<keyword evidence="8" id="KW-0445">Lipid transport</keyword>
<comment type="catalytic activity">
    <reaction evidence="12">
        <text>cholesterol(in) = cholesterol(out)</text>
        <dbReference type="Rhea" id="RHEA:39747"/>
        <dbReference type="ChEBI" id="CHEBI:16113"/>
    </reaction>
</comment>
<evidence type="ECO:0000256" key="8">
    <source>
        <dbReference type="ARBA" id="ARBA00023055"/>
    </source>
</evidence>
<dbReference type="GO" id="GO:0005789">
    <property type="term" value="C:endoplasmic reticulum membrane"/>
    <property type="evidence" value="ECO:0007669"/>
    <property type="project" value="TreeGrafter"/>
</dbReference>
<dbReference type="GeneTree" id="ENSGT00940000159051"/>
<evidence type="ECO:0000259" key="14">
    <source>
        <dbReference type="PROSITE" id="PS50848"/>
    </source>
</evidence>
<accession>A0A8C1F5J3</accession>
<dbReference type="PRINTS" id="PR00978">
    <property type="entry name" value="STARPROTEIN"/>
</dbReference>
<dbReference type="InterPro" id="IPR051869">
    <property type="entry name" value="STARD3"/>
</dbReference>
<evidence type="ECO:0000256" key="2">
    <source>
        <dbReference type="ARBA" id="ARBA00010909"/>
    </source>
</evidence>
<proteinExistence type="inferred from homology"/>
<evidence type="ECO:0000256" key="11">
    <source>
        <dbReference type="ARBA" id="ARBA00032621"/>
    </source>
</evidence>
<dbReference type="PANTHER" id="PTHR46121:SF2">
    <property type="entry name" value="STAR-RELATED LIPID TRANSFER PROTEIN 3"/>
    <property type="match status" value="1"/>
</dbReference>
<evidence type="ECO:0000256" key="3">
    <source>
        <dbReference type="ARBA" id="ARBA00020514"/>
    </source>
</evidence>
<dbReference type="Pfam" id="PF10457">
    <property type="entry name" value="MENTAL"/>
    <property type="match status" value="1"/>
</dbReference>
<dbReference type="Ensembl" id="ENSCCRT00000093908.2">
    <property type="protein sequence ID" value="ENSCCRP00000086442.2"/>
    <property type="gene ID" value="ENSCCRG00000036733.2"/>
</dbReference>
<evidence type="ECO:0000313" key="16">
    <source>
        <dbReference type="Ensembl" id="ENSCCRP00000086442.2"/>
    </source>
</evidence>
<dbReference type="PANTHER" id="PTHR46121">
    <property type="entry name" value="STEROIDOGENIC ACUTE REGULATORY PROTEIN-LIKE"/>
    <property type="match status" value="1"/>
</dbReference>
<feature type="domain" description="MENTAL" evidence="15">
    <location>
        <begin position="47"/>
        <end position="205"/>
    </location>
</feature>
<evidence type="ECO:0000256" key="12">
    <source>
        <dbReference type="ARBA" id="ARBA00034049"/>
    </source>
</evidence>
<organism evidence="16 17">
    <name type="scientific">Cyprinus carpio carpio</name>
    <dbReference type="NCBI Taxonomy" id="630221"/>
    <lineage>
        <taxon>Eukaryota</taxon>
        <taxon>Metazoa</taxon>
        <taxon>Chordata</taxon>
        <taxon>Craniata</taxon>
        <taxon>Vertebrata</taxon>
        <taxon>Euteleostomi</taxon>
        <taxon>Actinopterygii</taxon>
        <taxon>Neopterygii</taxon>
        <taxon>Teleostei</taxon>
        <taxon>Ostariophysi</taxon>
        <taxon>Cypriniformes</taxon>
        <taxon>Cyprinidae</taxon>
        <taxon>Cyprininae</taxon>
        <taxon>Cyprinus</taxon>
    </lineage>
</organism>
<evidence type="ECO:0000256" key="13">
    <source>
        <dbReference type="SAM" id="Phobius"/>
    </source>
</evidence>
<keyword evidence="5" id="KW-0597">Phosphoprotein</keyword>
<keyword evidence="6 13" id="KW-0812">Transmembrane</keyword>
<evidence type="ECO:0000256" key="5">
    <source>
        <dbReference type="ARBA" id="ARBA00022553"/>
    </source>
</evidence>
<dbReference type="CDD" id="cd08906">
    <property type="entry name" value="START_STARD3-like"/>
    <property type="match status" value="1"/>
</dbReference>
<protein>
    <recommendedName>
        <fullName evidence="3">StAR-related lipid transfer protein 3</fullName>
    </recommendedName>
    <alternativeName>
        <fullName evidence="11">START domain-containing protein 3</fullName>
    </alternativeName>
</protein>
<dbReference type="GO" id="GO:0140284">
    <property type="term" value="C:endoplasmic reticulum-endosome membrane contact site"/>
    <property type="evidence" value="ECO:0007669"/>
    <property type="project" value="TreeGrafter"/>
</dbReference>
<dbReference type="InterPro" id="IPR023393">
    <property type="entry name" value="START-like_dom_sf"/>
</dbReference>
<reference evidence="16" key="1">
    <citation type="submission" date="2025-08" db="UniProtKB">
        <authorList>
            <consortium name="Ensembl"/>
        </authorList>
    </citation>
    <scope>IDENTIFICATION</scope>
</reference>
<keyword evidence="4" id="KW-0813">Transport</keyword>
<comment type="similarity">
    <text evidence="2">Belongs to the STARD3 family.</text>
</comment>
<sequence length="425" mass="48030">MPSGVDYSELGGSLPAISSLNASYSQASLSLPSPYYPPLPPGERRAFSDVRRTFCLFVTFDLLFITLLWIIELNVSFYSMFPNCLLAQSVFRFLCLQLGYAAFRLRHWWVIAITTLVTSAFLIAKVICSDLFSQNAFGYVLPITSFVVAWLETWFLDFKVLTQEAEDERAYLAAVNAACEPAPLISPRPVSDGQFYSPPESLAGHFVQSLVFKDKQFLRQGREAMAVVEQILTQEENWKFEKTNEMGDAVYTLEIPFHGKTFILKALLQCAAELVYQEVILQPEKMVQWNRTVSVCQILQRVDDNTMVSYDVSAGAAGGVVSPRDFVNVRRVERRRDCYISAGIATSHSSKPPHSRYVRGENGPGGFVVLKSSSNPSVCTFIWVLNTDLKGRLPRYLIHQSLAATMFEFMSHLRQRINEVRISYR</sequence>
<evidence type="ECO:0000256" key="9">
    <source>
        <dbReference type="ARBA" id="ARBA00023121"/>
    </source>
</evidence>